<keyword evidence="4" id="KW-0732">Signal</keyword>
<reference evidence="6 7" key="2">
    <citation type="journal article" date="2012" name="BMC Genomics">
        <title>The genome of Pelobacter carbinolicus reveals surprising metabolic capabilities and physiological features.</title>
        <authorList>
            <person name="Aklujkar M."/>
            <person name="Haveman S.A."/>
            <person name="Didonato R.Jr."/>
            <person name="Chertkov O."/>
            <person name="Han C.S."/>
            <person name="Land M.L."/>
            <person name="Brown P."/>
            <person name="Lovley D.R."/>
        </authorList>
    </citation>
    <scope>NUCLEOTIDE SEQUENCE [LARGE SCALE GENOMIC DNA]</scope>
    <source>
        <strain evidence="7">DSM 2380 / NBRC 103641 / GraBd1</strain>
    </source>
</reference>
<keyword evidence="7" id="KW-1185">Reference proteome</keyword>
<feature type="chain" id="PRO_5004223724" description="N-acetylmuramoyl-L-alanine amidase" evidence="4">
    <location>
        <begin position="23"/>
        <end position="577"/>
    </location>
</feature>
<evidence type="ECO:0000256" key="4">
    <source>
        <dbReference type="SAM" id="SignalP"/>
    </source>
</evidence>
<proteinExistence type="predicted"/>
<dbReference type="PANTHER" id="PTHR30404">
    <property type="entry name" value="N-ACETYLMURAMOYL-L-ALANINE AMIDASE"/>
    <property type="match status" value="1"/>
</dbReference>
<feature type="signal peptide" evidence="4">
    <location>
        <begin position="1"/>
        <end position="22"/>
    </location>
</feature>
<evidence type="ECO:0000313" key="7">
    <source>
        <dbReference type="Proteomes" id="UP000002534"/>
    </source>
</evidence>
<dbReference type="Gene3D" id="2.60.40.3500">
    <property type="match status" value="1"/>
</dbReference>
<dbReference type="InterPro" id="IPR002508">
    <property type="entry name" value="MurNAc-LAA_cat"/>
</dbReference>
<gene>
    <name evidence="6" type="ordered locus">Pcar_1511</name>
</gene>
<dbReference type="PANTHER" id="PTHR30404:SF0">
    <property type="entry name" value="N-ACETYLMURAMOYL-L-ALANINE AMIDASE AMIC"/>
    <property type="match status" value="1"/>
</dbReference>
<dbReference type="GO" id="GO:0009253">
    <property type="term" value="P:peptidoglycan catabolic process"/>
    <property type="evidence" value="ECO:0007669"/>
    <property type="project" value="InterPro"/>
</dbReference>
<organism evidence="6 7">
    <name type="scientific">Syntrophotalea carbinolica (strain DSM 2380 / NBRC 103641 / GraBd1)</name>
    <name type="common">Pelobacter carbinolicus</name>
    <dbReference type="NCBI Taxonomy" id="338963"/>
    <lineage>
        <taxon>Bacteria</taxon>
        <taxon>Pseudomonadati</taxon>
        <taxon>Thermodesulfobacteriota</taxon>
        <taxon>Desulfuromonadia</taxon>
        <taxon>Desulfuromonadales</taxon>
        <taxon>Syntrophotaleaceae</taxon>
        <taxon>Syntrophotalea</taxon>
    </lineage>
</organism>
<sequence length="577" mass="63771">MKVLRYFLAIFLILLPVLPAFAAADAGERAFVHAKAEYRQLQNSSKGKLYRENWEQVIQGFKKVAESYPRHGRADDALYMGGKASEGLYAISRRKGDARQALEFYDRLAKKYPTSNLADDACYLAGRILEHNLDNRSEAYVRYKQGVDKHPRGDMLALCREGAKRLSAYAPKRSVGKSAASDSARSDASGPLKIHQVRYWSSPDYTRVVIEMTRTGHYTPHLLQADKREGQPVRLYVDIKDGNVDDQVPAVQKVGDGLLRSIRVGNPSDDLARIVLDLETYEDYKIFTLGNPQRIVIDVSGRRPASLKTARPVLHAPVSKDGDAIAKVLDKSPAEKPLKVTLPASRVSGKLRRIVVDAGHGGKDPGAIGPSGVKEKDITLALAKRLAVRLEKELGCQVILTRDKDVFLPLEERTAIANRVGADLFLSIHANASNNRKAQGVETYYLNFSKNDKAAAVAARENGTSLKQVSDLELILFDLMANAKINESSRLAAEIQKSLVDNLSKHYSPVKNHGVRQGPFYVLLGANMPSVLVEAAFISNKTEESRLRSSKYQERAARAIARAVHTFSQDSKTIANK</sequence>
<dbReference type="GO" id="GO:0008745">
    <property type="term" value="F:N-acetylmuramoyl-L-alanine amidase activity"/>
    <property type="evidence" value="ECO:0007669"/>
    <property type="project" value="UniProtKB-EC"/>
</dbReference>
<dbReference type="Pfam" id="PF01520">
    <property type="entry name" value="Amidase_3"/>
    <property type="match status" value="1"/>
</dbReference>
<dbReference type="InterPro" id="IPR011990">
    <property type="entry name" value="TPR-like_helical_dom_sf"/>
</dbReference>
<evidence type="ECO:0000259" key="5">
    <source>
        <dbReference type="SMART" id="SM00646"/>
    </source>
</evidence>
<evidence type="ECO:0000256" key="3">
    <source>
        <dbReference type="ARBA" id="ARBA00022801"/>
    </source>
</evidence>
<dbReference type="InterPro" id="IPR021731">
    <property type="entry name" value="AMIN_dom"/>
</dbReference>
<dbReference type="EMBL" id="CP000142">
    <property type="protein sequence ID" value="ABA88757.1"/>
    <property type="molecule type" value="Genomic_DNA"/>
</dbReference>
<dbReference type="CDD" id="cd02696">
    <property type="entry name" value="MurNAc-LAA"/>
    <property type="match status" value="1"/>
</dbReference>
<dbReference type="SUPFAM" id="SSF53187">
    <property type="entry name" value="Zn-dependent exopeptidases"/>
    <property type="match status" value="1"/>
</dbReference>
<dbReference type="STRING" id="338963.Pcar_1511"/>
<evidence type="ECO:0000256" key="1">
    <source>
        <dbReference type="ARBA" id="ARBA00001561"/>
    </source>
</evidence>
<comment type="catalytic activity">
    <reaction evidence="1">
        <text>Hydrolyzes the link between N-acetylmuramoyl residues and L-amino acid residues in certain cell-wall glycopeptides.</text>
        <dbReference type="EC" id="3.5.1.28"/>
    </reaction>
</comment>
<dbReference type="GO" id="GO:0030288">
    <property type="term" value="C:outer membrane-bounded periplasmic space"/>
    <property type="evidence" value="ECO:0007669"/>
    <property type="project" value="TreeGrafter"/>
</dbReference>
<dbReference type="Gene3D" id="3.40.630.40">
    <property type="entry name" value="Zn-dependent exopeptidases"/>
    <property type="match status" value="1"/>
</dbReference>
<name>Q3A4F0_SYNC1</name>
<dbReference type="Gene3D" id="1.25.40.10">
    <property type="entry name" value="Tetratricopeptide repeat domain"/>
    <property type="match status" value="1"/>
</dbReference>
<keyword evidence="3" id="KW-0378">Hydrolase</keyword>
<accession>Q3A4F0</accession>
<dbReference type="KEGG" id="pca:Pcar_1511"/>
<dbReference type="Proteomes" id="UP000002534">
    <property type="component" value="Chromosome"/>
</dbReference>
<dbReference type="InterPro" id="IPR050695">
    <property type="entry name" value="N-acetylmuramoyl_amidase_3"/>
</dbReference>
<dbReference type="Pfam" id="PF11741">
    <property type="entry name" value="AMIN"/>
    <property type="match status" value="1"/>
</dbReference>
<evidence type="ECO:0000313" key="6">
    <source>
        <dbReference type="EMBL" id="ABA88757.1"/>
    </source>
</evidence>
<dbReference type="SMART" id="SM00646">
    <property type="entry name" value="Ami_3"/>
    <property type="match status" value="1"/>
</dbReference>
<dbReference type="eggNOG" id="COG0860">
    <property type="taxonomic scope" value="Bacteria"/>
</dbReference>
<feature type="domain" description="MurNAc-LAA" evidence="5">
    <location>
        <begin position="414"/>
        <end position="565"/>
    </location>
</feature>
<dbReference type="EC" id="3.5.1.28" evidence="2"/>
<dbReference type="RefSeq" id="WP_011341240.1">
    <property type="nucleotide sequence ID" value="NC_007498.2"/>
</dbReference>
<dbReference type="HOGENOM" id="CLU_014322_11_0_7"/>
<protein>
    <recommendedName>
        <fullName evidence="2">N-acetylmuramoyl-L-alanine amidase</fullName>
        <ecNumber evidence="2">3.5.1.28</ecNumber>
    </recommendedName>
</protein>
<dbReference type="OrthoDB" id="9806267at2"/>
<dbReference type="FunFam" id="3.40.630.40:FF:000005">
    <property type="entry name" value="N-acetylmuramoyl-L-alanine amidase (AmiA)"/>
    <property type="match status" value="1"/>
</dbReference>
<dbReference type="AlphaFoldDB" id="Q3A4F0"/>
<reference evidence="7" key="1">
    <citation type="submission" date="2005-10" db="EMBL/GenBank/DDBJ databases">
        <title>Complete sequence of Pelobacter carbinolicus DSM 2380.</title>
        <authorList>
            <person name="Copeland A."/>
            <person name="Lucas S."/>
            <person name="Lapidus A."/>
            <person name="Barry K."/>
            <person name="Detter J.C."/>
            <person name="Glavina T."/>
            <person name="Hammon N."/>
            <person name="Israni S."/>
            <person name="Pitluck S."/>
            <person name="Chertkov O."/>
            <person name="Schmutz J."/>
            <person name="Larimer F."/>
            <person name="Land M."/>
            <person name="Kyrpides N."/>
            <person name="Ivanova N."/>
            <person name="Richardson P."/>
        </authorList>
    </citation>
    <scope>NUCLEOTIDE SEQUENCE [LARGE SCALE GENOMIC DNA]</scope>
    <source>
        <strain evidence="7">DSM 2380 / NBRC 103641 / GraBd1</strain>
    </source>
</reference>
<evidence type="ECO:0000256" key="2">
    <source>
        <dbReference type="ARBA" id="ARBA00011901"/>
    </source>
</evidence>